<evidence type="ECO:0000313" key="7">
    <source>
        <dbReference type="EMBL" id="KAF2307680.1"/>
    </source>
</evidence>
<dbReference type="Proteomes" id="UP000467840">
    <property type="component" value="Chromosome 9"/>
</dbReference>
<keyword evidence="3" id="KW-0378">Hydrolase</keyword>
<dbReference type="GO" id="GO:0010179">
    <property type="term" value="F:IAA-Ala conjugate hydrolase activity"/>
    <property type="evidence" value="ECO:0007669"/>
    <property type="project" value="TreeGrafter"/>
</dbReference>
<sequence>MKKNFFHSLIPFTNLCFLILLPACNPISAPATRSESDLSSLTRELLESAREPEFFDWLKRIRRRIHEYPELAFEEYNTSEFIRSELDSLGIEYVWPIAKTGLVGSIGTGVEPWFGLRADMDALPIQELVEWDYKSKNNGKMHACGHDAHVTMLLGAAKLLQCKKDELKGTVKLVFQPAEEGRAGAYHMLKEGALDNFQAIFGLHVAPEMPVGSIASRPGAIAAGAASLKANFSLPNCCIGTLVGFVEAGQAGNVVGNQAAVHQCTASVDFMEEKMRPYPATVNDEAMYEHAKQVGEALLGESNVKNKNEKSSPGLHTPYFFLDEEVLPVGAALHAAVAISYLDAKAEPSSGNQLPKPEFLGMRMPLAATDFMGLTLVCCLCLSLSAVLHHSLALDTGSGSGMELLKRELLESARKPKFFKWMRGIRRRIHEYPELGFEEHRTSQLIRTQLDSLGIEYKWPIAKTGVVASIGSGEKPVFGLRADMDALPLQELVEWAHKSKIDGKMHACGHDSHVSMLLGAAKLLQEKRDELKGTVKLVFQPGEEGYAGAYHMLQDGALDDLKAIFMLHVLPTIPTGVIASRPGPLLAGAGLFSVTIRGRGGLAAAPHGTIDPILAASFAIIALQQIVSREINPLEAGVVTVGFIEGGEATNVIPECVKFGGTFRSLTNEGLLHITKRIKQIIEFQAVVHRCTVSLDFMEDTPLPYPVLNNDEALYEHTKKVGEALLGKQNVQLLPMNMGGEDFSFYSKKIPATAFGLGIRNETLKSDEPLHSPYFVMDESALPIGAAFHVAVAMSYLDSHAQIS</sequence>
<keyword evidence="8" id="KW-1185">Reference proteome</keyword>
<comment type="caution">
    <text evidence="7">The sequence shown here is derived from an EMBL/GenBank/DDBJ whole genome shotgun (WGS) entry which is preliminary data.</text>
</comment>
<evidence type="ECO:0000256" key="5">
    <source>
        <dbReference type="SAM" id="SignalP"/>
    </source>
</evidence>
<protein>
    <recommendedName>
        <fullName evidence="6">Peptidase M20 dimerisation domain-containing protein</fullName>
    </recommendedName>
</protein>
<dbReference type="PANTHER" id="PTHR11014">
    <property type="entry name" value="PEPTIDASE M20 FAMILY MEMBER"/>
    <property type="match status" value="1"/>
</dbReference>
<dbReference type="InterPro" id="IPR036264">
    <property type="entry name" value="Bact_exopeptidase_dim_dom"/>
</dbReference>
<proteinExistence type="inferred from homology"/>
<dbReference type="Pfam" id="PF07687">
    <property type="entry name" value="M20_dimer"/>
    <property type="match status" value="1"/>
</dbReference>
<reference evidence="7 8" key="1">
    <citation type="journal article" date="2020" name="Mol. Plant">
        <title>The Chromosome-Based Rubber Tree Genome Provides New Insights into Spurge Genome Evolution and Rubber Biosynthesis.</title>
        <authorList>
            <person name="Liu J."/>
            <person name="Shi C."/>
            <person name="Shi C.C."/>
            <person name="Li W."/>
            <person name="Zhang Q.J."/>
            <person name="Zhang Y."/>
            <person name="Li K."/>
            <person name="Lu H.F."/>
            <person name="Shi C."/>
            <person name="Zhu S.T."/>
            <person name="Xiao Z.Y."/>
            <person name="Nan H."/>
            <person name="Yue Y."/>
            <person name="Zhu X.G."/>
            <person name="Wu Y."/>
            <person name="Hong X.N."/>
            <person name="Fan G.Y."/>
            <person name="Tong Y."/>
            <person name="Zhang D."/>
            <person name="Mao C.L."/>
            <person name="Liu Y.L."/>
            <person name="Hao S.J."/>
            <person name="Liu W.Q."/>
            <person name="Lv M.Q."/>
            <person name="Zhang H.B."/>
            <person name="Liu Y."/>
            <person name="Hu-Tang G.R."/>
            <person name="Wang J.P."/>
            <person name="Wang J.H."/>
            <person name="Sun Y.H."/>
            <person name="Ni S.B."/>
            <person name="Chen W.B."/>
            <person name="Zhang X.C."/>
            <person name="Jiao Y.N."/>
            <person name="Eichler E.E."/>
            <person name="Li G.H."/>
            <person name="Liu X."/>
            <person name="Gao L.Z."/>
        </authorList>
    </citation>
    <scope>NUCLEOTIDE SEQUENCE [LARGE SCALE GENOMIC DNA]</scope>
    <source>
        <strain evidence="8">cv. GT1</strain>
        <tissue evidence="7">Leaf</tissue>
    </source>
</reference>
<dbReference type="SUPFAM" id="SSF55031">
    <property type="entry name" value="Bacterial exopeptidase dimerisation domain"/>
    <property type="match status" value="1"/>
</dbReference>
<feature type="domain" description="Peptidase M20 dimerisation" evidence="6">
    <location>
        <begin position="588"/>
        <end position="686"/>
    </location>
</feature>
<dbReference type="NCBIfam" id="TIGR01891">
    <property type="entry name" value="amidohydrolases"/>
    <property type="match status" value="2"/>
</dbReference>
<keyword evidence="2 5" id="KW-0732">Signal</keyword>
<dbReference type="GO" id="GO:0005783">
    <property type="term" value="C:endoplasmic reticulum"/>
    <property type="evidence" value="ECO:0007669"/>
    <property type="project" value="TreeGrafter"/>
</dbReference>
<dbReference type="Pfam" id="PF01546">
    <property type="entry name" value="Peptidase_M20"/>
    <property type="match status" value="2"/>
</dbReference>
<dbReference type="GO" id="GO:0009850">
    <property type="term" value="P:auxin metabolic process"/>
    <property type="evidence" value="ECO:0007669"/>
    <property type="project" value="InterPro"/>
</dbReference>
<dbReference type="FunFam" id="3.30.70.360:FF:000001">
    <property type="entry name" value="N-acetyldiaminopimelate deacetylase"/>
    <property type="match status" value="1"/>
</dbReference>
<organism evidence="7 8">
    <name type="scientific">Hevea brasiliensis</name>
    <name type="common">Para rubber tree</name>
    <name type="synonym">Siphonia brasiliensis</name>
    <dbReference type="NCBI Taxonomy" id="3981"/>
    <lineage>
        <taxon>Eukaryota</taxon>
        <taxon>Viridiplantae</taxon>
        <taxon>Streptophyta</taxon>
        <taxon>Embryophyta</taxon>
        <taxon>Tracheophyta</taxon>
        <taxon>Spermatophyta</taxon>
        <taxon>Magnoliopsida</taxon>
        <taxon>eudicotyledons</taxon>
        <taxon>Gunneridae</taxon>
        <taxon>Pentapetalae</taxon>
        <taxon>rosids</taxon>
        <taxon>fabids</taxon>
        <taxon>Malpighiales</taxon>
        <taxon>Euphorbiaceae</taxon>
        <taxon>Crotonoideae</taxon>
        <taxon>Micrandreae</taxon>
        <taxon>Hevea</taxon>
    </lineage>
</organism>
<feature type="signal peptide" evidence="5">
    <location>
        <begin position="1"/>
        <end position="31"/>
    </location>
</feature>
<evidence type="ECO:0000313" key="8">
    <source>
        <dbReference type="Proteomes" id="UP000467840"/>
    </source>
</evidence>
<dbReference type="CDD" id="cd08017">
    <property type="entry name" value="M20_IAA_Hyd"/>
    <property type="match status" value="1"/>
</dbReference>
<dbReference type="InterPro" id="IPR017439">
    <property type="entry name" value="Amidohydrolase"/>
</dbReference>
<dbReference type="PANTHER" id="PTHR11014:SF108">
    <property type="entry name" value="IAA-AMINO ACID HYDROLASE ILR1"/>
    <property type="match status" value="1"/>
</dbReference>
<feature type="chain" id="PRO_5025535233" description="Peptidase M20 dimerisation domain-containing protein" evidence="5">
    <location>
        <begin position="32"/>
        <end position="804"/>
    </location>
</feature>
<keyword evidence="4" id="KW-0464">Manganese</keyword>
<dbReference type="InterPro" id="IPR002933">
    <property type="entry name" value="Peptidase_M20"/>
</dbReference>
<gene>
    <name evidence="7" type="ORF">GH714_030788</name>
</gene>
<evidence type="ECO:0000256" key="4">
    <source>
        <dbReference type="ARBA" id="ARBA00023211"/>
    </source>
</evidence>
<evidence type="ECO:0000256" key="1">
    <source>
        <dbReference type="ARBA" id="ARBA00006153"/>
    </source>
</evidence>
<dbReference type="Gene3D" id="3.40.630.10">
    <property type="entry name" value="Zn peptidases"/>
    <property type="match status" value="3"/>
</dbReference>
<evidence type="ECO:0000259" key="6">
    <source>
        <dbReference type="Pfam" id="PF07687"/>
    </source>
</evidence>
<evidence type="ECO:0000256" key="3">
    <source>
        <dbReference type="ARBA" id="ARBA00022801"/>
    </source>
</evidence>
<dbReference type="AlphaFoldDB" id="A0A6A6M1W6"/>
<dbReference type="Gene3D" id="3.30.70.360">
    <property type="match status" value="1"/>
</dbReference>
<dbReference type="SUPFAM" id="SSF53187">
    <property type="entry name" value="Zn-dependent exopeptidases"/>
    <property type="match status" value="2"/>
</dbReference>
<dbReference type="InterPro" id="IPR044757">
    <property type="entry name" value="ILR1-like_Hyd"/>
</dbReference>
<accession>A0A6A6M1W6</accession>
<evidence type="ECO:0000256" key="2">
    <source>
        <dbReference type="ARBA" id="ARBA00022729"/>
    </source>
</evidence>
<name>A0A6A6M1W6_HEVBR</name>
<dbReference type="InterPro" id="IPR011650">
    <property type="entry name" value="Peptidase_M20_dimer"/>
</dbReference>
<dbReference type="EMBL" id="JAAGAX010000008">
    <property type="protein sequence ID" value="KAF2307680.1"/>
    <property type="molecule type" value="Genomic_DNA"/>
</dbReference>
<comment type="similarity">
    <text evidence="1">Belongs to the peptidase M20 family.</text>
</comment>